<dbReference type="EMBL" id="CP001280">
    <property type="protein sequence ID" value="ACK51995.1"/>
    <property type="molecule type" value="Genomic_DNA"/>
</dbReference>
<evidence type="ECO:0008006" key="3">
    <source>
        <dbReference type="Google" id="ProtNLM"/>
    </source>
</evidence>
<organism evidence="1 2">
    <name type="scientific">Methylocella silvestris (strain DSM 15510 / CIP 108128 / LMG 27833 / NCIMB 13906 / BL2)</name>
    <dbReference type="NCBI Taxonomy" id="395965"/>
    <lineage>
        <taxon>Bacteria</taxon>
        <taxon>Pseudomonadati</taxon>
        <taxon>Pseudomonadota</taxon>
        <taxon>Alphaproteobacteria</taxon>
        <taxon>Hyphomicrobiales</taxon>
        <taxon>Beijerinckiaceae</taxon>
        <taxon>Methylocella</taxon>
    </lineage>
</organism>
<dbReference type="STRING" id="395965.Msil_3086"/>
<dbReference type="OrthoDB" id="2087522at2"/>
<evidence type="ECO:0000313" key="1">
    <source>
        <dbReference type="EMBL" id="ACK51995.1"/>
    </source>
</evidence>
<dbReference type="KEGG" id="msl:Msil_3086"/>
<reference evidence="1 2" key="1">
    <citation type="journal article" date="2010" name="J. Bacteriol.">
        <title>Complete genome sequence of the aerobic facultative methanotroph Methylocella silvestris BL2.</title>
        <authorList>
            <person name="Chen Y."/>
            <person name="Crombie A."/>
            <person name="Rahman M.T."/>
            <person name="Dedysh S.N."/>
            <person name="Liesack W."/>
            <person name="Stott M.B."/>
            <person name="Alam M."/>
            <person name="Theisen A.R."/>
            <person name="Murrell J.C."/>
            <person name="Dunfield P.F."/>
        </authorList>
    </citation>
    <scope>NUCLEOTIDE SEQUENCE [LARGE SCALE GENOMIC DNA]</scope>
    <source>
        <strain evidence="2">DSM 15510 / CIP 108128 / LMG 27833 / NCIMB 13906 / BL2</strain>
    </source>
</reference>
<dbReference type="AlphaFoldDB" id="B8EKW7"/>
<dbReference type="InterPro" id="IPR054496">
    <property type="entry name" value="E217_GP41"/>
</dbReference>
<gene>
    <name evidence="1" type="ordered locus">Msil_3086</name>
</gene>
<proteinExistence type="predicted"/>
<accession>B8EKW7</accession>
<dbReference type="Proteomes" id="UP000002257">
    <property type="component" value="Chromosome"/>
</dbReference>
<dbReference type="eggNOG" id="ENOG502ZC7P">
    <property type="taxonomic scope" value="Bacteria"/>
</dbReference>
<keyword evidence="2" id="KW-1185">Reference proteome</keyword>
<sequence length="312" mass="34202">MTRQWIRDCRLTVGDGKTALDLSNMRIRFQVHQDTLQSCNIADIFVTNLAETTAQKLMAKEFTRVVLEAGYKGNRGVIFQGTLIQPRKGRENPVDTYLALRCSDGDQAYNYAFVSKTLAAGATPKDILRTCTDAMKEHGSSIGYFPDDFGGNLKYPRAVTMFGPAKQYLRTLAQSNDCQWSIQGGKVDMVPNNGHKPGAAFVLNTTTGLIGMPEETTDGIYVKCLLNPAIRVNTLLQINESSINRAALDLSNQGYPNSDKLLMQTGVKDGIYKVLSIDWEGDTRGNPWYCDIVCIGAKTGDPSPGQIGKGRG</sequence>
<dbReference type="Pfam" id="PF22759">
    <property type="entry name" value="E217_GP41"/>
    <property type="match status" value="1"/>
</dbReference>
<name>B8EKW7_METSB</name>
<dbReference type="NCBIfam" id="NF047561">
    <property type="entry name" value="orf58_phage_fam"/>
    <property type="match status" value="1"/>
</dbReference>
<dbReference type="HOGENOM" id="CLU_059703_0_0_5"/>
<protein>
    <recommendedName>
        <fullName evidence="3">Bacteriophage protein</fullName>
    </recommendedName>
</protein>
<evidence type="ECO:0000313" key="2">
    <source>
        <dbReference type="Proteomes" id="UP000002257"/>
    </source>
</evidence>
<dbReference type="RefSeq" id="WP_012592064.1">
    <property type="nucleotide sequence ID" value="NC_011666.1"/>
</dbReference>